<gene>
    <name evidence="6" type="ORF">ECRASSUSDP1_LOCUS12991</name>
</gene>
<dbReference type="Gene3D" id="3.40.50.10330">
    <property type="entry name" value="Probable inorganic polyphosphate/atp-NAD kinase, domain 1"/>
    <property type="match status" value="1"/>
</dbReference>
<dbReference type="AlphaFoldDB" id="A0AAD1XGS8"/>
<dbReference type="PANTHER" id="PTHR20275:SF26">
    <property type="entry name" value="NADH KINASE POS5, MITOCHONDRIAL"/>
    <property type="match status" value="1"/>
</dbReference>
<evidence type="ECO:0000256" key="5">
    <source>
        <dbReference type="ARBA" id="ARBA00023027"/>
    </source>
</evidence>
<dbReference type="HAMAP" id="MF_00361">
    <property type="entry name" value="NAD_kinase"/>
    <property type="match status" value="1"/>
</dbReference>
<dbReference type="PANTHER" id="PTHR20275">
    <property type="entry name" value="NAD KINASE"/>
    <property type="match status" value="1"/>
</dbReference>
<keyword evidence="4" id="KW-0521">NADP</keyword>
<reference evidence="6" key="1">
    <citation type="submission" date="2023-07" db="EMBL/GenBank/DDBJ databases">
        <authorList>
            <consortium name="AG Swart"/>
            <person name="Singh M."/>
            <person name="Singh A."/>
            <person name="Seah K."/>
            <person name="Emmerich C."/>
        </authorList>
    </citation>
    <scope>NUCLEOTIDE SEQUENCE</scope>
    <source>
        <strain evidence="6">DP1</strain>
    </source>
</reference>
<proteinExistence type="inferred from homology"/>
<dbReference type="GO" id="GO:0019674">
    <property type="term" value="P:NAD+ metabolic process"/>
    <property type="evidence" value="ECO:0007669"/>
    <property type="project" value="InterPro"/>
</dbReference>
<evidence type="ECO:0000256" key="3">
    <source>
        <dbReference type="ARBA" id="ARBA00022777"/>
    </source>
</evidence>
<keyword evidence="2" id="KW-0808">Transferase</keyword>
<comment type="similarity">
    <text evidence="1">Belongs to the NAD kinase family.</text>
</comment>
<name>A0AAD1XGS8_EUPCR</name>
<dbReference type="InterPro" id="IPR002504">
    <property type="entry name" value="NADK"/>
</dbReference>
<protein>
    <recommendedName>
        <fullName evidence="8">NAD(+) kinase</fullName>
    </recommendedName>
</protein>
<dbReference type="SUPFAM" id="SSF111331">
    <property type="entry name" value="NAD kinase/diacylglycerol kinase-like"/>
    <property type="match status" value="1"/>
</dbReference>
<dbReference type="GO" id="GO:0003951">
    <property type="term" value="F:NAD+ kinase activity"/>
    <property type="evidence" value="ECO:0007669"/>
    <property type="project" value="InterPro"/>
</dbReference>
<dbReference type="GO" id="GO:0006741">
    <property type="term" value="P:NADP+ biosynthetic process"/>
    <property type="evidence" value="ECO:0007669"/>
    <property type="project" value="InterPro"/>
</dbReference>
<dbReference type="InterPro" id="IPR017438">
    <property type="entry name" value="ATP-NAD_kinase_N"/>
</dbReference>
<dbReference type="Gene3D" id="2.60.200.30">
    <property type="entry name" value="Probable inorganic polyphosphate/atp-NAD kinase, domain 2"/>
    <property type="match status" value="1"/>
</dbReference>
<keyword evidence="7" id="KW-1185">Reference proteome</keyword>
<evidence type="ECO:0000256" key="2">
    <source>
        <dbReference type="ARBA" id="ARBA00022679"/>
    </source>
</evidence>
<keyword evidence="3" id="KW-0418">Kinase</keyword>
<dbReference type="Proteomes" id="UP001295684">
    <property type="component" value="Unassembled WGS sequence"/>
</dbReference>
<evidence type="ECO:0000256" key="4">
    <source>
        <dbReference type="ARBA" id="ARBA00022857"/>
    </source>
</evidence>
<keyword evidence="5" id="KW-0520">NAD</keyword>
<organism evidence="6 7">
    <name type="scientific">Euplotes crassus</name>
    <dbReference type="NCBI Taxonomy" id="5936"/>
    <lineage>
        <taxon>Eukaryota</taxon>
        <taxon>Sar</taxon>
        <taxon>Alveolata</taxon>
        <taxon>Ciliophora</taxon>
        <taxon>Intramacronucleata</taxon>
        <taxon>Spirotrichea</taxon>
        <taxon>Hypotrichia</taxon>
        <taxon>Euplotida</taxon>
        <taxon>Euplotidae</taxon>
        <taxon>Moneuplotes</taxon>
    </lineage>
</organism>
<evidence type="ECO:0000313" key="6">
    <source>
        <dbReference type="EMBL" id="CAI2371666.1"/>
    </source>
</evidence>
<dbReference type="InterPro" id="IPR016064">
    <property type="entry name" value="NAD/diacylglycerol_kinase_sf"/>
</dbReference>
<accession>A0AAD1XGS8</accession>
<evidence type="ECO:0008006" key="8">
    <source>
        <dbReference type="Google" id="ProtNLM"/>
    </source>
</evidence>
<comment type="caution">
    <text evidence="6">The sequence shown here is derived from an EMBL/GenBank/DDBJ whole genome shotgun (WGS) entry which is preliminary data.</text>
</comment>
<sequence length="390" mass="43992">MEYQKKDSNLDEGCNPLSKCMVKTINPRNNYSHISIEKLHVLIISKPFDWECQEQFLKVILCLQKSGIKTYTNQVSLEYAIKDEMIENYRDKSLIDKIDFDSVHIFEEETNIINRVITLGGDGTILFAIKMFYNTRVPPIISFGLGSVGFLCCFDSSELERALFHCLLKKRKRKSTINHVTIDLVENQSGNDVVKYDPYLQYRARLKVTVSPCCERGSIKVNSSIFPDKYKELPCGSILNALNECTLETGSFNQMFTVDLYLNENFLTRVTASGLIISTPTGSTAYNMSAGGSIVNTEVKAICVTPLNPLTLSFRPLILPFDCKITIKVPEGANDNPFNGCIDGDFKFQLIDGDELEIIGSEFPVPFVTNEKHDPIKSWMNRLASTVLSY</sequence>
<dbReference type="Pfam" id="PF01513">
    <property type="entry name" value="NAD_kinase"/>
    <property type="match status" value="1"/>
</dbReference>
<dbReference type="Pfam" id="PF20143">
    <property type="entry name" value="NAD_kinase_C"/>
    <property type="match status" value="1"/>
</dbReference>
<evidence type="ECO:0000313" key="7">
    <source>
        <dbReference type="Proteomes" id="UP001295684"/>
    </source>
</evidence>
<dbReference type="InterPro" id="IPR017437">
    <property type="entry name" value="ATP-NAD_kinase_PpnK-typ_C"/>
</dbReference>
<dbReference type="EMBL" id="CAMPGE010012912">
    <property type="protein sequence ID" value="CAI2371666.1"/>
    <property type="molecule type" value="Genomic_DNA"/>
</dbReference>
<evidence type="ECO:0000256" key="1">
    <source>
        <dbReference type="ARBA" id="ARBA00010995"/>
    </source>
</evidence>